<feature type="domain" description="Actin interacting protein 3 C-terminal" evidence="3">
    <location>
        <begin position="533"/>
        <end position="995"/>
    </location>
</feature>
<dbReference type="Pfam" id="PF23153">
    <property type="entry name" value="Aip3p_Bud6_N"/>
    <property type="match status" value="1"/>
</dbReference>
<dbReference type="AlphaFoldDB" id="A0AAN6ZF75"/>
<dbReference type="GO" id="GO:0030010">
    <property type="term" value="P:establishment of cell polarity"/>
    <property type="evidence" value="ECO:0007669"/>
    <property type="project" value="TreeGrafter"/>
</dbReference>
<keyword evidence="5" id="KW-1185">Reference proteome</keyword>
<evidence type="ECO:0000259" key="3">
    <source>
        <dbReference type="SMART" id="SM00806"/>
    </source>
</evidence>
<dbReference type="Gene3D" id="1.20.58.1540">
    <property type="entry name" value="Actin interacting protein 3, C-terminal domain"/>
    <property type="match status" value="1"/>
</dbReference>
<dbReference type="InterPro" id="IPR056279">
    <property type="entry name" value="Aip3p_Bud6_N"/>
</dbReference>
<evidence type="ECO:0000313" key="5">
    <source>
        <dbReference type="Proteomes" id="UP001304895"/>
    </source>
</evidence>
<feature type="region of interest" description="Disordered" evidence="2">
    <location>
        <begin position="186"/>
        <end position="526"/>
    </location>
</feature>
<dbReference type="PANTHER" id="PTHR22741:SF10">
    <property type="entry name" value="COILED-COIL DOMAIN-CONTAINING PROTEIN CG32809"/>
    <property type="match status" value="1"/>
</dbReference>
<dbReference type="GO" id="GO:0005737">
    <property type="term" value="C:cytoplasm"/>
    <property type="evidence" value="ECO:0007669"/>
    <property type="project" value="TreeGrafter"/>
</dbReference>
<name>A0AAN6ZF75_9PEZI</name>
<protein>
    <submittedName>
        <fullName evidence="4">AIP3-domain-containing protein</fullName>
    </submittedName>
</protein>
<organism evidence="4 5">
    <name type="scientific">Trichocladium antarcticum</name>
    <dbReference type="NCBI Taxonomy" id="1450529"/>
    <lineage>
        <taxon>Eukaryota</taxon>
        <taxon>Fungi</taxon>
        <taxon>Dikarya</taxon>
        <taxon>Ascomycota</taxon>
        <taxon>Pezizomycotina</taxon>
        <taxon>Sordariomycetes</taxon>
        <taxon>Sordariomycetidae</taxon>
        <taxon>Sordariales</taxon>
        <taxon>Chaetomiaceae</taxon>
        <taxon>Trichocladium</taxon>
    </lineage>
</organism>
<feature type="compositionally biased region" description="Polar residues" evidence="2">
    <location>
        <begin position="277"/>
        <end position="294"/>
    </location>
</feature>
<dbReference type="Proteomes" id="UP001304895">
    <property type="component" value="Unassembled WGS sequence"/>
</dbReference>
<feature type="compositionally biased region" description="Polar residues" evidence="2">
    <location>
        <begin position="43"/>
        <end position="55"/>
    </location>
</feature>
<sequence>MNLTRSLQRRSPGPEPGPPPNVPPRSISPAVGVGTNRPVAPRSSASTRSMQPTTAGGSGSRNDGTKRANSSGSTSVPLSQIEKSVTHLLVATKQLLETLTQWSRGNATDTQVSDVYVRLGYEFNMACRAFTAINVDTSDLGNVPESLRTILEATLSQEASAESLEKYLPKIRDIIINLLHGLKRKQTRLRQKQQRERDSAPAGDLGGSGGAAAAANPAIPARTTSSSTMGSANSGLTTLLDEGLEGGYRPEIQRDEKRINMTASPTRRFLSQRDQSRGSINSEQSSLSSATMQNIPVLPPYPGDESMPDLPPYSGNGSTLSGTSANDLSSLDNFPPPPPPPKASQQSALAALQRGGDLERRASRRYSEYHISKQLGPQAPGIPLLSPQTTPIPNRGRDVRESMRAMQARDNGRHKRNTSSQSRMLRLDSSPVRVPSRVSEEPEEVPAQLPAAQAELSGMQEPDERFRPSATLNGPPLDAMPIMGLDDEEQEASATPTPPTPTQTSQVVRATTPDKPPSSFTSSPPATKDLTLFLQYKSKVKKFVLSEGYEELSIGRLQLAFIEKFSWNTQQNGADLPDIYIQDPVSGVRHELEDLSDIKDRTVLVLNVEALDEVKKHIDNGFGSIQKIVEDMKQNINDHGQALQLVSERQQETAKDVARLAAAPAPAMVTAPADFPRQTGPATTAHRTNNPAQLSEVQSLRRDLAVLRQTYHNFQSEVQGSMSALRAKANNVKLAAAKAAVPNMDGDSGRAYVVLGRKQLNVDSDHLVNKVDDLQDLVEDLRKDVVHRGVRPLPRQLEHVTRDITLLTKELSKMEEYMKKEKPLWTKIWEKELEDVCQGRDELRLVEDLVVDLRDDLEKASETFALVEQATKEQMKDASRPGGGGGGGGAAGAAGAGFVARQFSKGLSSIREGAVTGVDPSAAKEGVLGEVRALQPNHEGRLAAIERAEQARQKELESRRDNPLTKELANFVEEGRLKKSGGFEEVERARKAKDDRIRREVWERQNGIVSEPRPVAVALGALPLPRGDDHLGLVALEDIGAQHNLAHAGAVVVGERQGEGRAGVVVPDLGGVDAVPERLADGALEEVVDGGAGGAVAVGRLDQQRVPEGLLEVALLRVGDEAELGDDLLGGALADGLPGAVSCLVDHRAGERALEEAQQRQGGEAEEEVDAGHFGLQQVRNVCDRMVTAVERHRCGVVSPDGV</sequence>
<feature type="compositionally biased region" description="Gly residues" evidence="2">
    <location>
        <begin position="881"/>
        <end position="892"/>
    </location>
</feature>
<evidence type="ECO:0000313" key="4">
    <source>
        <dbReference type="EMBL" id="KAK4135698.1"/>
    </source>
</evidence>
<feature type="compositionally biased region" description="Low complexity" evidence="2">
    <location>
        <begin position="502"/>
        <end position="526"/>
    </location>
</feature>
<feature type="region of interest" description="Disordered" evidence="2">
    <location>
        <begin position="1"/>
        <end position="78"/>
    </location>
</feature>
<dbReference type="Pfam" id="PF03915">
    <property type="entry name" value="AIP3"/>
    <property type="match status" value="1"/>
</dbReference>
<reference evidence="4" key="1">
    <citation type="journal article" date="2023" name="Mol. Phylogenet. Evol.">
        <title>Genome-scale phylogeny and comparative genomics of the fungal order Sordariales.</title>
        <authorList>
            <person name="Hensen N."/>
            <person name="Bonometti L."/>
            <person name="Westerberg I."/>
            <person name="Brannstrom I.O."/>
            <person name="Guillou S."/>
            <person name="Cros-Aarteil S."/>
            <person name="Calhoun S."/>
            <person name="Haridas S."/>
            <person name="Kuo A."/>
            <person name="Mondo S."/>
            <person name="Pangilinan J."/>
            <person name="Riley R."/>
            <person name="LaButti K."/>
            <person name="Andreopoulos B."/>
            <person name="Lipzen A."/>
            <person name="Chen C."/>
            <person name="Yan M."/>
            <person name="Daum C."/>
            <person name="Ng V."/>
            <person name="Clum A."/>
            <person name="Steindorff A."/>
            <person name="Ohm R.A."/>
            <person name="Martin F."/>
            <person name="Silar P."/>
            <person name="Natvig D.O."/>
            <person name="Lalanne C."/>
            <person name="Gautier V."/>
            <person name="Ament-Velasquez S.L."/>
            <person name="Kruys A."/>
            <person name="Hutchinson M.I."/>
            <person name="Powell A.J."/>
            <person name="Barry K."/>
            <person name="Miller A.N."/>
            <person name="Grigoriev I.V."/>
            <person name="Debuchy R."/>
            <person name="Gladieux P."/>
            <person name="Hiltunen Thoren M."/>
            <person name="Johannesson H."/>
        </authorList>
    </citation>
    <scope>NUCLEOTIDE SEQUENCE</scope>
    <source>
        <strain evidence="4">CBS 123565</strain>
    </source>
</reference>
<dbReference type="InterPro" id="IPR051825">
    <property type="entry name" value="SRCIN1"/>
</dbReference>
<dbReference type="EMBL" id="MU853405">
    <property type="protein sequence ID" value="KAK4135698.1"/>
    <property type="molecule type" value="Genomic_DNA"/>
</dbReference>
<feature type="compositionally biased region" description="Polar residues" evidence="2">
    <location>
        <begin position="315"/>
        <end position="332"/>
    </location>
</feature>
<feature type="compositionally biased region" description="Low complexity" evidence="2">
    <location>
        <begin position="343"/>
        <end position="353"/>
    </location>
</feature>
<feature type="compositionally biased region" description="Polar residues" evidence="2">
    <location>
        <begin position="222"/>
        <end position="234"/>
    </location>
</feature>
<keyword evidence="1" id="KW-0175">Coiled coil</keyword>
<dbReference type="GO" id="GO:0005519">
    <property type="term" value="F:cytoskeletal regulatory protein binding"/>
    <property type="evidence" value="ECO:0007669"/>
    <property type="project" value="InterPro"/>
</dbReference>
<dbReference type="GO" id="GO:0051286">
    <property type="term" value="C:cell tip"/>
    <property type="evidence" value="ECO:0007669"/>
    <property type="project" value="TreeGrafter"/>
</dbReference>
<feature type="compositionally biased region" description="Basic and acidic residues" evidence="2">
    <location>
        <begin position="356"/>
        <end position="371"/>
    </location>
</feature>
<feature type="region of interest" description="Disordered" evidence="2">
    <location>
        <begin position="871"/>
        <end position="892"/>
    </location>
</feature>
<proteinExistence type="predicted"/>
<dbReference type="InterPro" id="IPR022782">
    <property type="entry name" value="AIP3-like_C"/>
</dbReference>
<reference evidence="4" key="2">
    <citation type="submission" date="2023-05" db="EMBL/GenBank/DDBJ databases">
        <authorList>
            <consortium name="Lawrence Berkeley National Laboratory"/>
            <person name="Steindorff A."/>
            <person name="Hensen N."/>
            <person name="Bonometti L."/>
            <person name="Westerberg I."/>
            <person name="Brannstrom I.O."/>
            <person name="Guillou S."/>
            <person name="Cros-Aarteil S."/>
            <person name="Calhoun S."/>
            <person name="Haridas S."/>
            <person name="Kuo A."/>
            <person name="Mondo S."/>
            <person name="Pangilinan J."/>
            <person name="Riley R."/>
            <person name="Labutti K."/>
            <person name="Andreopoulos B."/>
            <person name="Lipzen A."/>
            <person name="Chen C."/>
            <person name="Yanf M."/>
            <person name="Daum C."/>
            <person name="Ng V."/>
            <person name="Clum A."/>
            <person name="Ohm R."/>
            <person name="Martin F."/>
            <person name="Silar P."/>
            <person name="Natvig D."/>
            <person name="Lalanne C."/>
            <person name="Gautier V."/>
            <person name="Ament-Velasquez S.L."/>
            <person name="Kruys A."/>
            <person name="Hutchinson M.I."/>
            <person name="Powell A.J."/>
            <person name="Barry K."/>
            <person name="Miller A.N."/>
            <person name="Grigoriev I.V."/>
            <person name="Debuchy R."/>
            <person name="Gladieux P."/>
            <person name="Thoren M.H."/>
            <person name="Johannesson H."/>
        </authorList>
    </citation>
    <scope>NUCLEOTIDE SEQUENCE</scope>
    <source>
        <strain evidence="4">CBS 123565</strain>
    </source>
</reference>
<feature type="compositionally biased region" description="Low complexity" evidence="2">
    <location>
        <begin position="211"/>
        <end position="221"/>
    </location>
</feature>
<feature type="compositionally biased region" description="Pro residues" evidence="2">
    <location>
        <begin position="13"/>
        <end position="23"/>
    </location>
</feature>
<dbReference type="PANTHER" id="PTHR22741">
    <property type="entry name" value="P140CAP/SNIP-RELATED"/>
    <property type="match status" value="1"/>
</dbReference>
<feature type="compositionally biased region" description="Polar residues" evidence="2">
    <location>
        <begin position="67"/>
        <end position="78"/>
    </location>
</feature>
<gene>
    <name evidence="4" type="ORF">BT67DRAFT_461388</name>
</gene>
<accession>A0AAN6ZF75</accession>
<comment type="caution">
    <text evidence="4">The sequence shown here is derived from an EMBL/GenBank/DDBJ whole genome shotgun (WGS) entry which is preliminary data.</text>
</comment>
<dbReference type="SMART" id="SM00806">
    <property type="entry name" value="AIP3"/>
    <property type="match status" value="1"/>
</dbReference>
<evidence type="ECO:0000256" key="1">
    <source>
        <dbReference type="ARBA" id="ARBA00023054"/>
    </source>
</evidence>
<evidence type="ECO:0000256" key="2">
    <source>
        <dbReference type="SAM" id="MobiDB-lite"/>
    </source>
</evidence>
<dbReference type="InterPro" id="IPR005613">
    <property type="entry name" value="AIP3_C"/>
</dbReference>